<dbReference type="PANTHER" id="PTHR43722:SF1">
    <property type="entry name" value="PROLINE IMINOPEPTIDASE"/>
    <property type="match status" value="1"/>
</dbReference>
<evidence type="ECO:0000259" key="11">
    <source>
        <dbReference type="Pfam" id="PF00561"/>
    </source>
</evidence>
<evidence type="ECO:0000256" key="3">
    <source>
        <dbReference type="ARBA" id="ARBA00010088"/>
    </source>
</evidence>
<dbReference type="GO" id="GO:0004177">
    <property type="term" value="F:aminopeptidase activity"/>
    <property type="evidence" value="ECO:0007669"/>
    <property type="project" value="UniProtKB-KW"/>
</dbReference>
<keyword evidence="8" id="KW-0645">Protease</keyword>
<protein>
    <recommendedName>
        <fullName evidence="5">Proline iminopeptidase</fullName>
        <ecNumber evidence="4">3.4.11.5</ecNumber>
    </recommendedName>
    <alternativeName>
        <fullName evidence="10">Prolyl aminopeptidase</fullName>
    </alternativeName>
</protein>
<evidence type="ECO:0000313" key="13">
    <source>
        <dbReference type="Proteomes" id="UP000177515"/>
    </source>
</evidence>
<dbReference type="Pfam" id="PF00561">
    <property type="entry name" value="Abhydrolase_1"/>
    <property type="match status" value="1"/>
</dbReference>
<evidence type="ECO:0000256" key="4">
    <source>
        <dbReference type="ARBA" id="ARBA00012568"/>
    </source>
</evidence>
<dbReference type="InterPro" id="IPR000073">
    <property type="entry name" value="AB_hydrolase_1"/>
</dbReference>
<dbReference type="InterPro" id="IPR002410">
    <property type="entry name" value="Peptidase_S33"/>
</dbReference>
<proteinExistence type="inferred from homology"/>
<dbReference type="PRINTS" id="PR00793">
    <property type="entry name" value="PROAMNOPTASE"/>
</dbReference>
<evidence type="ECO:0000256" key="7">
    <source>
        <dbReference type="ARBA" id="ARBA00022490"/>
    </source>
</evidence>
<dbReference type="SUPFAM" id="SSF53474">
    <property type="entry name" value="alpha/beta-Hydrolases"/>
    <property type="match status" value="1"/>
</dbReference>
<dbReference type="PANTHER" id="PTHR43722">
    <property type="entry name" value="PROLINE IMINOPEPTIDASE"/>
    <property type="match status" value="1"/>
</dbReference>
<dbReference type="InterPro" id="IPR029058">
    <property type="entry name" value="AB_hydrolase_fold"/>
</dbReference>
<evidence type="ECO:0000256" key="5">
    <source>
        <dbReference type="ARBA" id="ARBA00021843"/>
    </source>
</evidence>
<evidence type="ECO:0000313" key="12">
    <source>
        <dbReference type="EMBL" id="AOZ09602.1"/>
    </source>
</evidence>
<evidence type="ECO:0000256" key="9">
    <source>
        <dbReference type="ARBA" id="ARBA00022801"/>
    </source>
</evidence>
<dbReference type="Proteomes" id="UP000177515">
    <property type="component" value="Chromosome 2"/>
</dbReference>
<dbReference type="EMBL" id="CP017755">
    <property type="protein sequence ID" value="AOZ09602.1"/>
    <property type="molecule type" value="Genomic_DNA"/>
</dbReference>
<keyword evidence="13" id="KW-1185">Reference proteome</keyword>
<evidence type="ECO:0000256" key="6">
    <source>
        <dbReference type="ARBA" id="ARBA00022438"/>
    </source>
</evidence>
<keyword evidence="7" id="KW-0963">Cytoplasm</keyword>
<evidence type="ECO:0000256" key="2">
    <source>
        <dbReference type="ARBA" id="ARBA00004496"/>
    </source>
</evidence>
<name>A0A1D9IBW2_9BURK</name>
<comment type="catalytic activity">
    <reaction evidence="1">
        <text>Release of N-terminal proline from a peptide.</text>
        <dbReference type="EC" id="3.4.11.5"/>
    </reaction>
</comment>
<reference evidence="12 13" key="1">
    <citation type="submission" date="2016-10" db="EMBL/GenBank/DDBJ databases">
        <title>Complete genome sequences of three Cupriavidus strains isolated from various Malaysian environments.</title>
        <authorList>
            <person name="Abdullah A.A.-A."/>
            <person name="Shafie N.A.H."/>
            <person name="Lau N.S."/>
        </authorList>
    </citation>
    <scope>NUCLEOTIDE SEQUENCE [LARGE SCALE GENOMIC DNA]</scope>
    <source>
        <strain evidence="12 13">USMAA1020</strain>
    </source>
</reference>
<comment type="subcellular location">
    <subcellularLocation>
        <location evidence="2">Cytoplasm</location>
    </subcellularLocation>
</comment>
<accession>A0A1D9IBW2</accession>
<feature type="domain" description="AB hydrolase-1" evidence="11">
    <location>
        <begin position="37"/>
        <end position="306"/>
    </location>
</feature>
<comment type="similarity">
    <text evidence="3">Belongs to the peptidase S33 family.</text>
</comment>
<dbReference type="RefSeq" id="WP_071072183.1">
    <property type="nucleotide sequence ID" value="NZ_CP017755.1"/>
</dbReference>
<keyword evidence="9" id="KW-0378">Hydrolase</keyword>
<sequence length="323" mass="34889">MPNTPSPPSGEVFWLRTPDAHRLHVRLLGPPGGTPWLVLHGGPGSGCAPSMADWFDLARHRVVLPDQRGAGRSRPAGSLRRNTTGALLDDLERLRRALGIERWHVAAGSWGAALALAYAARHAPHVAGLVLRGSFLTGRDDILRLFSARARGASMLAPRAHAAAHTRLGAAQAQLLATVQLLQNGTPVQQRDTAWRWRRVESGLLTGRPARRSDGADRAGARSLAARRAERALCRKYRIQARYLPRRCGLGKAALLRAAAAVGAQGIPVTLLHGTRDRVCPPRNAERLRRAIPQAELWRIAGGHLAQGAMAEALGRAIRRQSA</sequence>
<gene>
    <name evidence="12" type="ORF">BKK80_28145</name>
</gene>
<evidence type="ECO:0000256" key="10">
    <source>
        <dbReference type="ARBA" id="ARBA00029605"/>
    </source>
</evidence>
<dbReference type="Gene3D" id="3.40.50.1820">
    <property type="entry name" value="alpha/beta hydrolase"/>
    <property type="match status" value="1"/>
</dbReference>
<evidence type="ECO:0000256" key="1">
    <source>
        <dbReference type="ARBA" id="ARBA00001585"/>
    </source>
</evidence>
<organism evidence="12 13">
    <name type="scientific">Cupriavidus malaysiensis</name>
    <dbReference type="NCBI Taxonomy" id="367825"/>
    <lineage>
        <taxon>Bacteria</taxon>
        <taxon>Pseudomonadati</taxon>
        <taxon>Pseudomonadota</taxon>
        <taxon>Betaproteobacteria</taxon>
        <taxon>Burkholderiales</taxon>
        <taxon>Burkholderiaceae</taxon>
        <taxon>Cupriavidus</taxon>
    </lineage>
</organism>
<dbReference type="InterPro" id="IPR005944">
    <property type="entry name" value="Pro_iminopeptidase"/>
</dbReference>
<keyword evidence="6 12" id="KW-0031">Aminopeptidase</keyword>
<dbReference type="EC" id="3.4.11.5" evidence="4"/>
<evidence type="ECO:0000256" key="8">
    <source>
        <dbReference type="ARBA" id="ARBA00022670"/>
    </source>
</evidence>